<dbReference type="RefSeq" id="WP_014448695.1">
    <property type="nucleotide sequence ID" value="NC_017094.1"/>
</dbReference>
<proteinExistence type="predicted"/>
<dbReference type="Proteomes" id="UP000007382">
    <property type="component" value="Chromosome"/>
</dbReference>
<evidence type="ECO:0000313" key="1">
    <source>
        <dbReference type="EMBL" id="BAM06202.1"/>
    </source>
</evidence>
<dbReference type="PATRIC" id="fig|1162668.3.peg.568"/>
<name>I0ILQ3_LEPFC</name>
<reference evidence="1 2" key="1">
    <citation type="journal article" date="2012" name="J. Bacteriol.">
        <title>Complete Genome Sequence of Leptospirillum ferrooxidans Strain C2-3, Isolated from a Fresh Volcanic Ash Deposit on the Island of Miyake, Japan.</title>
        <authorList>
            <person name="Fujimura R."/>
            <person name="Sato Y."/>
            <person name="Nishizawa T."/>
            <person name="Oshima K."/>
            <person name="Kim S.-W."/>
            <person name="Hattori M."/>
            <person name="Kamijo T."/>
            <person name="Ohta H."/>
        </authorList>
    </citation>
    <scope>NUCLEOTIDE SEQUENCE [LARGE SCALE GENOMIC DNA]</scope>
    <source>
        <strain evidence="1 2">C2-3</strain>
    </source>
</reference>
<gene>
    <name evidence="1" type="ordered locus">LFE_0484</name>
</gene>
<protein>
    <submittedName>
        <fullName evidence="1">Uncharacterized protein</fullName>
    </submittedName>
</protein>
<dbReference type="EMBL" id="AP012342">
    <property type="protein sequence ID" value="BAM06202.1"/>
    <property type="molecule type" value="Genomic_DNA"/>
</dbReference>
<keyword evidence="2" id="KW-1185">Reference proteome</keyword>
<dbReference type="HOGENOM" id="CLU_2770833_0_0_0"/>
<sequence>MTKIVKNKKPECWGILLIELDTGWNVVSENGSCERYPEIDFSVIEETDLLRISPPSATETTQQEVVASA</sequence>
<organism evidence="1 2">
    <name type="scientific">Leptospirillum ferrooxidans (strain C2-3)</name>
    <dbReference type="NCBI Taxonomy" id="1162668"/>
    <lineage>
        <taxon>Bacteria</taxon>
        <taxon>Pseudomonadati</taxon>
        <taxon>Nitrospirota</taxon>
        <taxon>Nitrospiria</taxon>
        <taxon>Nitrospirales</taxon>
        <taxon>Nitrospiraceae</taxon>
        <taxon>Leptospirillum</taxon>
    </lineage>
</organism>
<reference evidence="2" key="2">
    <citation type="submission" date="2012-03" db="EMBL/GenBank/DDBJ databases">
        <title>The complete genome sequence of the pioneer microbe on fresh volcanic deposit, Leptospirillum ferrooxidans strain C2-3.</title>
        <authorList>
            <person name="Fujimura R."/>
            <person name="Sato Y."/>
            <person name="Nishizawa T."/>
            <person name="Nanba K."/>
            <person name="Oshima K."/>
            <person name="Hattori M."/>
            <person name="Kamijo T."/>
            <person name="Ohta H."/>
        </authorList>
    </citation>
    <scope>NUCLEOTIDE SEQUENCE [LARGE SCALE GENOMIC DNA]</scope>
    <source>
        <strain evidence="2">C2-3</strain>
    </source>
</reference>
<dbReference type="KEGG" id="lfc:LFE_0484"/>
<dbReference type="STRING" id="1162668.LFE_0484"/>
<accession>I0ILQ3</accession>
<dbReference type="AlphaFoldDB" id="I0ILQ3"/>
<evidence type="ECO:0000313" key="2">
    <source>
        <dbReference type="Proteomes" id="UP000007382"/>
    </source>
</evidence>